<organism evidence="2 3">
    <name type="scientific">Paenibacillus thiaminolyticus</name>
    <name type="common">Bacillus thiaminolyticus</name>
    <dbReference type="NCBI Taxonomy" id="49283"/>
    <lineage>
        <taxon>Bacteria</taxon>
        <taxon>Bacillati</taxon>
        <taxon>Bacillota</taxon>
        <taxon>Bacilli</taxon>
        <taxon>Bacillales</taxon>
        <taxon>Paenibacillaceae</taxon>
        <taxon>Paenibacillus</taxon>
    </lineage>
</organism>
<dbReference type="Proteomes" id="UP000266177">
    <property type="component" value="Unassembled WGS sequence"/>
</dbReference>
<evidence type="ECO:0000256" key="1">
    <source>
        <dbReference type="SAM" id="MobiDB-lite"/>
    </source>
</evidence>
<comment type="caution">
    <text evidence="2">The sequence shown here is derived from an EMBL/GenBank/DDBJ whole genome shotgun (WGS) entry which is preliminary data.</text>
</comment>
<proteinExistence type="predicted"/>
<accession>A0A3A3GI31</accession>
<evidence type="ECO:0000313" key="2">
    <source>
        <dbReference type="EMBL" id="RJG24217.1"/>
    </source>
</evidence>
<name>A0A3A3GI31_PANTH</name>
<sequence length="591" mass="61238">MDDRITKNVHRELRTMNGNLAEIGSVFRIMTDSMQEQIAEMKRAARPKRGGPALATGGIASDVKSIANMMRRQASIRSGGPNLANAAQPNELALSVGQQLSASLAALQRTLAANKGQAKAPDQPEKKPGNEEKTYWQKALEFAKTAQDYVYAASDSIKKVKEVIDNAKYVKKLFTGESGGSQCKCCCCQGGGGISSGLAGGGRNKKKKPGRGKPLKLKKGAPGRSGGEGAQRQKELGKAVAPSKDGTAAPPGKSGTAVPPAKGAPAASPAKSGPATPPTAGGTASPSATAASPASAPQGKSASASTPFARARRKVTSPKPKRGLLKKVGTWGAVAAMAGDFALNMFGRKKEEKEEEEGGEYAITAAQTTAETVQSVQAATGTMAEIATSTSTASDVGKAASAAKKTGWFGKLLKGARTVSKATRFLRFTPAGFLGGLALDAGLWAAEKFLLPKEEEQPAAAPDAKKLSVQSRLPSPAVAAGTYRPMADAPLASAPPSPLPEPVHSGSRGSFGPPLPAGNRSGLDVTANSNVVMNLNVNGYIDMRMIEEIKRIAREQFDASFRSFERSIASKLPSPKPMPKPVVAEGGMMSY</sequence>
<dbReference type="EMBL" id="QYZD01000007">
    <property type="protein sequence ID" value="RJG24217.1"/>
    <property type="molecule type" value="Genomic_DNA"/>
</dbReference>
<feature type="region of interest" description="Disordered" evidence="1">
    <location>
        <begin position="114"/>
        <end position="133"/>
    </location>
</feature>
<feature type="region of interest" description="Disordered" evidence="1">
    <location>
        <begin position="572"/>
        <end position="591"/>
    </location>
</feature>
<evidence type="ECO:0000313" key="3">
    <source>
        <dbReference type="Proteomes" id="UP000266177"/>
    </source>
</evidence>
<feature type="region of interest" description="Disordered" evidence="1">
    <location>
        <begin position="489"/>
        <end position="518"/>
    </location>
</feature>
<dbReference type="AlphaFoldDB" id="A0A3A3GI31"/>
<feature type="region of interest" description="Disordered" evidence="1">
    <location>
        <begin position="197"/>
        <end position="323"/>
    </location>
</feature>
<dbReference type="RefSeq" id="WP_119793200.1">
    <property type="nucleotide sequence ID" value="NZ_QYZD01000007.1"/>
</dbReference>
<dbReference type="OrthoDB" id="2666067at2"/>
<protein>
    <submittedName>
        <fullName evidence="2">Uncharacterized protein</fullName>
    </submittedName>
</protein>
<feature type="compositionally biased region" description="Basic residues" evidence="1">
    <location>
        <begin position="203"/>
        <end position="221"/>
    </location>
</feature>
<gene>
    <name evidence="2" type="ORF">DQX05_10115</name>
</gene>
<feature type="compositionally biased region" description="Basic residues" evidence="1">
    <location>
        <begin position="310"/>
        <end position="323"/>
    </location>
</feature>
<feature type="compositionally biased region" description="Low complexity" evidence="1">
    <location>
        <begin position="255"/>
        <end position="297"/>
    </location>
</feature>
<reference evidence="2 3" key="1">
    <citation type="submission" date="2018-09" db="EMBL/GenBank/DDBJ databases">
        <title>Paenibacillus SK2017-BO5.</title>
        <authorList>
            <person name="Piskunova J.V."/>
            <person name="Dubiley S.A."/>
            <person name="Severinov K.V."/>
        </authorList>
    </citation>
    <scope>NUCLEOTIDE SEQUENCE [LARGE SCALE GENOMIC DNA]</scope>
    <source>
        <strain evidence="2 3">BO5</strain>
    </source>
</reference>
<feature type="compositionally biased region" description="Basic and acidic residues" evidence="1">
    <location>
        <begin position="122"/>
        <end position="133"/>
    </location>
</feature>